<proteinExistence type="predicted"/>
<evidence type="ECO:0000313" key="2">
    <source>
        <dbReference type="EMBL" id="SCC46978.1"/>
    </source>
</evidence>
<evidence type="ECO:0008006" key="4">
    <source>
        <dbReference type="Google" id="ProtNLM"/>
    </source>
</evidence>
<gene>
    <name evidence="2" type="ORF">BTT61001_03505</name>
</gene>
<dbReference type="RefSeq" id="WP_000827142.1">
    <property type="nucleotide sequence ID" value="NZ_FMBI01000034.1"/>
</dbReference>
<evidence type="ECO:0000313" key="3">
    <source>
        <dbReference type="Proteomes" id="UP000195991"/>
    </source>
</evidence>
<dbReference type="AlphaFoldDB" id="A0A1C4ETH1"/>
<protein>
    <recommendedName>
        <fullName evidence="4">Lipoprotein</fullName>
    </recommendedName>
</protein>
<sequence>MKRMKNVMLLLLCFLCLSGCNYEDEDQVKKYVKKKHGIDVIVTDWGAIHEGNMGHTYHTVQAKNNKNIQFRVEVDGFLYSRIKGDEYQYGKKTYEEYKKFKPMLEEIKKLGYVEPENKNVFQYIVDDDYIEEKPTDKLLLTLKTSDKIDYSQFESKELDRLYALFQFIQKSNKKITKLEIEDHNGESIGLPFDNVQKAITKEELLLTMKNTVRGYWTYLIQTETKVGERLNEIQNDRFVIEDITCSQPKDGNCLEYELTLVFNDSEIKYRNDSYVIEDLRKVVTILKEELYNKEFNIFLRNKDGTSYSLWLSSEKIKKNDNIEELVK</sequence>
<evidence type="ECO:0000256" key="1">
    <source>
        <dbReference type="SAM" id="SignalP"/>
    </source>
</evidence>
<dbReference type="GeneID" id="51134610"/>
<accession>A0A1C4ETH1</accession>
<reference evidence="2 3" key="1">
    <citation type="submission" date="2016-08" db="EMBL/GenBank/DDBJ databases">
        <authorList>
            <person name="Seilhamer J.J."/>
        </authorList>
    </citation>
    <scope>NUCLEOTIDE SEQUENCE [LARGE SCALE GENOMIC DNA]</scope>
    <source>
        <strain evidence="2 3">IEBC_T61001</strain>
    </source>
</reference>
<name>A0A1C4ETH1_BACTU</name>
<dbReference type="EMBL" id="FMBI01000034">
    <property type="protein sequence ID" value="SCC46978.1"/>
    <property type="molecule type" value="Genomic_DNA"/>
</dbReference>
<keyword evidence="1" id="KW-0732">Signal</keyword>
<feature type="signal peptide" evidence="1">
    <location>
        <begin position="1"/>
        <end position="23"/>
    </location>
</feature>
<organism evidence="2 3">
    <name type="scientific">Bacillus thuringiensis</name>
    <dbReference type="NCBI Taxonomy" id="1428"/>
    <lineage>
        <taxon>Bacteria</taxon>
        <taxon>Bacillati</taxon>
        <taxon>Bacillota</taxon>
        <taxon>Bacilli</taxon>
        <taxon>Bacillales</taxon>
        <taxon>Bacillaceae</taxon>
        <taxon>Bacillus</taxon>
        <taxon>Bacillus cereus group</taxon>
    </lineage>
</organism>
<dbReference type="Proteomes" id="UP000195991">
    <property type="component" value="Unassembled WGS sequence"/>
</dbReference>
<feature type="chain" id="PRO_5039470471" description="Lipoprotein" evidence="1">
    <location>
        <begin position="24"/>
        <end position="327"/>
    </location>
</feature>